<evidence type="ECO:0000313" key="1">
    <source>
        <dbReference type="EMBL" id="MCB7386884.1"/>
    </source>
</evidence>
<dbReference type="CDD" id="cd03412">
    <property type="entry name" value="CbiK_N"/>
    <property type="match status" value="1"/>
</dbReference>
<dbReference type="EMBL" id="JAJCIS010000002">
    <property type="protein sequence ID" value="MCB7386884.1"/>
    <property type="molecule type" value="Genomic_DNA"/>
</dbReference>
<reference evidence="1 2" key="1">
    <citation type="submission" date="2021-10" db="EMBL/GenBank/DDBJ databases">
        <title>Collection of gut derived symbiotic bacterial strains cultured from healthy donors.</title>
        <authorList>
            <person name="Lin H."/>
            <person name="Littmann E."/>
            <person name="Kohout C."/>
            <person name="Pamer E.G."/>
        </authorList>
    </citation>
    <scope>NUCLEOTIDE SEQUENCE [LARGE SCALE GENOMIC DNA]</scope>
    <source>
        <strain evidence="1 2">DFI.1.165</strain>
    </source>
</reference>
<dbReference type="Pfam" id="PF06180">
    <property type="entry name" value="CbiK"/>
    <property type="match status" value="1"/>
</dbReference>
<organism evidence="1 2">
    <name type="scientific">Bariatricus massiliensis</name>
    <dbReference type="NCBI Taxonomy" id="1745713"/>
    <lineage>
        <taxon>Bacteria</taxon>
        <taxon>Bacillati</taxon>
        <taxon>Bacillota</taxon>
        <taxon>Clostridia</taxon>
        <taxon>Lachnospirales</taxon>
        <taxon>Lachnospiraceae</taxon>
        <taxon>Bariatricus</taxon>
    </lineage>
</organism>
<dbReference type="Gene3D" id="3.40.50.1400">
    <property type="match status" value="2"/>
</dbReference>
<keyword evidence="2" id="KW-1185">Reference proteome</keyword>
<dbReference type="PIRSF" id="PIRSF033579">
    <property type="entry name" value="Anaer_Co_chel"/>
    <property type="match status" value="1"/>
</dbReference>
<comment type="caution">
    <text evidence="1">The sequence shown here is derived from an EMBL/GenBank/DDBJ whole genome shotgun (WGS) entry which is preliminary data.</text>
</comment>
<name>A0ABS8DFA5_9FIRM</name>
<gene>
    <name evidence="1" type="ORF">LIZ65_06250</name>
</gene>
<proteinExistence type="predicted"/>
<protein>
    <submittedName>
        <fullName evidence="1">Sirohydrochlorin cobaltochelatase</fullName>
    </submittedName>
</protein>
<accession>A0ABS8DFA5</accession>
<evidence type="ECO:0000313" key="2">
    <source>
        <dbReference type="Proteomes" id="UP001299546"/>
    </source>
</evidence>
<dbReference type="RefSeq" id="WP_066736120.1">
    <property type="nucleotide sequence ID" value="NZ_JAJCIQ010000002.1"/>
</dbReference>
<dbReference type="SUPFAM" id="SSF53800">
    <property type="entry name" value="Chelatase"/>
    <property type="match status" value="1"/>
</dbReference>
<sequence>MNRSRDKKAILMVSFGTSHLDTLEKNIAVIERQAAETFPDYTVYRAFTSGMILRKLQRTQNLHICTVREAMEQMRTEQVTEVLVQPTHIIPGLEYEKMLADVKAYGEDFRRITVGEPLLMSGEDYKRCVRAVMEEITLSEGEALVLMGHGTEHPANAAYPVLEYMFHYLGYAQVLVGTVEGSPDLAEVMKKLQTAGVRKVTLLPFMVVAGDHAKNDMAGEEDSWKAILLEAGYEVKTIVKGLGELAGIRALYMEHMQAAKER</sequence>
<dbReference type="InterPro" id="IPR010388">
    <property type="entry name" value="Anaerobic_Co-chelatase"/>
</dbReference>
<dbReference type="CDD" id="cd03413">
    <property type="entry name" value="CbiK_C"/>
    <property type="match status" value="1"/>
</dbReference>
<dbReference type="Proteomes" id="UP001299546">
    <property type="component" value="Unassembled WGS sequence"/>
</dbReference>